<comment type="caution">
    <text evidence="1">The sequence shown here is derived from an EMBL/GenBank/DDBJ whole genome shotgun (WGS) entry which is preliminary data.</text>
</comment>
<gene>
    <name evidence="1" type="ORF">ETSY2_33775</name>
</gene>
<reference evidence="1 2" key="1">
    <citation type="journal article" date="2014" name="Nature">
        <title>An environmental bacterial taxon with a large and distinct metabolic repertoire.</title>
        <authorList>
            <person name="Wilson M.C."/>
            <person name="Mori T."/>
            <person name="Ruckert C."/>
            <person name="Uria A.R."/>
            <person name="Helf M.J."/>
            <person name="Takada K."/>
            <person name="Gernert C."/>
            <person name="Steffens U.A."/>
            <person name="Heycke N."/>
            <person name="Schmitt S."/>
            <person name="Rinke C."/>
            <person name="Helfrich E.J."/>
            <person name="Brachmann A.O."/>
            <person name="Gurgui C."/>
            <person name="Wakimoto T."/>
            <person name="Kracht M."/>
            <person name="Crusemann M."/>
            <person name="Hentschel U."/>
            <person name="Abe I."/>
            <person name="Matsunaga S."/>
            <person name="Kalinowski J."/>
            <person name="Takeyama H."/>
            <person name="Piel J."/>
        </authorList>
    </citation>
    <scope>NUCLEOTIDE SEQUENCE [LARGE SCALE GENOMIC DNA]</scope>
    <source>
        <strain evidence="2">TSY2</strain>
    </source>
</reference>
<dbReference type="HOGENOM" id="CLU_2521440_0_0_7"/>
<keyword evidence="2" id="KW-1185">Reference proteome</keyword>
<organism evidence="1 2">
    <name type="scientific">Candidatus Entotheonella gemina</name>
    <dbReference type="NCBI Taxonomy" id="1429439"/>
    <lineage>
        <taxon>Bacteria</taxon>
        <taxon>Pseudomonadati</taxon>
        <taxon>Nitrospinota/Tectimicrobiota group</taxon>
        <taxon>Candidatus Tectimicrobiota</taxon>
        <taxon>Candidatus Entotheonellia</taxon>
        <taxon>Candidatus Entotheonellales</taxon>
        <taxon>Candidatus Entotheonellaceae</taxon>
        <taxon>Candidatus Entotheonella</taxon>
    </lineage>
</organism>
<proteinExistence type="predicted"/>
<accession>W4LZJ0</accession>
<name>W4LZJ0_9BACT</name>
<sequence length="84" mass="9922">MSDKKITWENQIQYYFTQMEVGCMRAHGLDLSSYKDVRNNANAILERVSKQPDEPLFMPAGRERWPQGQIDDFKRWIENGKSLN</sequence>
<evidence type="ECO:0000313" key="2">
    <source>
        <dbReference type="Proteomes" id="UP000019140"/>
    </source>
</evidence>
<dbReference type="Proteomes" id="UP000019140">
    <property type="component" value="Unassembled WGS sequence"/>
</dbReference>
<dbReference type="EMBL" id="AZHX01001446">
    <property type="protein sequence ID" value="ETX03340.1"/>
    <property type="molecule type" value="Genomic_DNA"/>
</dbReference>
<evidence type="ECO:0000313" key="1">
    <source>
        <dbReference type="EMBL" id="ETX03340.1"/>
    </source>
</evidence>
<dbReference type="AlphaFoldDB" id="W4LZJ0"/>
<protein>
    <submittedName>
        <fullName evidence="1">Uncharacterized protein</fullName>
    </submittedName>
</protein>